<feature type="chain" id="PRO_5004270145" description="Secreted protein" evidence="2">
    <location>
        <begin position="26"/>
        <end position="144"/>
    </location>
</feature>
<dbReference type="AlphaFoldDB" id="Q69P54"/>
<feature type="compositionally biased region" description="Basic and acidic residues" evidence="1">
    <location>
        <begin position="88"/>
        <end position="98"/>
    </location>
</feature>
<keyword evidence="2" id="KW-0732">Signal</keyword>
<evidence type="ECO:0008006" key="5">
    <source>
        <dbReference type="Google" id="ProtNLM"/>
    </source>
</evidence>
<accession>Q69P54</accession>
<evidence type="ECO:0000256" key="1">
    <source>
        <dbReference type="SAM" id="MobiDB-lite"/>
    </source>
</evidence>
<feature type="signal peptide" evidence="2">
    <location>
        <begin position="1"/>
        <end position="25"/>
    </location>
</feature>
<dbReference type="Proteomes" id="UP000000763">
    <property type="component" value="Chromosome 9"/>
</dbReference>
<organism evidence="3 4">
    <name type="scientific">Oryza sativa subsp. japonica</name>
    <name type="common">Rice</name>
    <dbReference type="NCBI Taxonomy" id="39947"/>
    <lineage>
        <taxon>Eukaryota</taxon>
        <taxon>Viridiplantae</taxon>
        <taxon>Streptophyta</taxon>
        <taxon>Embryophyta</taxon>
        <taxon>Tracheophyta</taxon>
        <taxon>Spermatophyta</taxon>
        <taxon>Magnoliopsida</taxon>
        <taxon>Liliopsida</taxon>
        <taxon>Poales</taxon>
        <taxon>Poaceae</taxon>
        <taxon>BOP clade</taxon>
        <taxon>Oryzoideae</taxon>
        <taxon>Oryzeae</taxon>
        <taxon>Oryzinae</taxon>
        <taxon>Oryza</taxon>
        <taxon>Oryza sativa</taxon>
    </lineage>
</organism>
<protein>
    <recommendedName>
        <fullName evidence="5">Secreted protein</fullName>
    </recommendedName>
</protein>
<gene>
    <name evidence="3" type="primary">OJ1740_D06.27</name>
</gene>
<proteinExistence type="predicted"/>
<feature type="region of interest" description="Disordered" evidence="1">
    <location>
        <begin position="73"/>
        <end position="102"/>
    </location>
</feature>
<evidence type="ECO:0000313" key="3">
    <source>
        <dbReference type="EMBL" id="BAD33642.1"/>
    </source>
</evidence>
<evidence type="ECO:0000313" key="4">
    <source>
        <dbReference type="Proteomes" id="UP000000763"/>
    </source>
</evidence>
<dbReference type="EMBL" id="AP005579">
    <property type="protein sequence ID" value="BAD33642.1"/>
    <property type="molecule type" value="Genomic_DNA"/>
</dbReference>
<sequence length="144" mass="15833">MQLVFRVFFFHTLWLLSTNLGTQFARPRPDVRGGRGVSGGDRTHARVRANSTAVRLTVHRRGDLWTPPVNCHCQSSPQSRGSGARLTRRADAPHDASPHRRTYGCEAHVTPRARGRSAPLVWLVGWLVGGVVERAGDACMAGWG</sequence>
<reference evidence="4" key="2">
    <citation type="journal article" date="2008" name="Nucleic Acids Res.">
        <title>The rice annotation project database (RAP-DB): 2008 update.</title>
        <authorList>
            <consortium name="The rice annotation project (RAP)"/>
        </authorList>
    </citation>
    <scope>GENOME REANNOTATION</scope>
    <source>
        <strain evidence="4">cv. Nipponbare</strain>
    </source>
</reference>
<name>Q69P54_ORYSJ</name>
<evidence type="ECO:0000256" key="2">
    <source>
        <dbReference type="SAM" id="SignalP"/>
    </source>
</evidence>
<reference evidence="4" key="1">
    <citation type="journal article" date="2005" name="Nature">
        <title>The map-based sequence of the rice genome.</title>
        <authorList>
            <consortium name="International rice genome sequencing project (IRGSP)"/>
            <person name="Matsumoto T."/>
            <person name="Wu J."/>
            <person name="Kanamori H."/>
            <person name="Katayose Y."/>
            <person name="Fujisawa M."/>
            <person name="Namiki N."/>
            <person name="Mizuno H."/>
            <person name="Yamamoto K."/>
            <person name="Antonio B.A."/>
            <person name="Baba T."/>
            <person name="Sakata K."/>
            <person name="Nagamura Y."/>
            <person name="Aoki H."/>
            <person name="Arikawa K."/>
            <person name="Arita K."/>
            <person name="Bito T."/>
            <person name="Chiden Y."/>
            <person name="Fujitsuka N."/>
            <person name="Fukunaka R."/>
            <person name="Hamada M."/>
            <person name="Harada C."/>
            <person name="Hayashi A."/>
            <person name="Hijishita S."/>
            <person name="Honda M."/>
            <person name="Hosokawa S."/>
            <person name="Ichikawa Y."/>
            <person name="Idonuma A."/>
            <person name="Iijima M."/>
            <person name="Ikeda M."/>
            <person name="Ikeno M."/>
            <person name="Ito K."/>
            <person name="Ito S."/>
            <person name="Ito T."/>
            <person name="Ito Y."/>
            <person name="Ito Y."/>
            <person name="Iwabuchi A."/>
            <person name="Kamiya K."/>
            <person name="Karasawa W."/>
            <person name="Kurita K."/>
            <person name="Katagiri S."/>
            <person name="Kikuta A."/>
            <person name="Kobayashi H."/>
            <person name="Kobayashi N."/>
            <person name="Machita K."/>
            <person name="Maehara T."/>
            <person name="Masukawa M."/>
            <person name="Mizubayashi T."/>
            <person name="Mukai Y."/>
            <person name="Nagasaki H."/>
            <person name="Nagata Y."/>
            <person name="Naito S."/>
            <person name="Nakashima M."/>
            <person name="Nakama Y."/>
            <person name="Nakamichi Y."/>
            <person name="Nakamura M."/>
            <person name="Meguro A."/>
            <person name="Negishi M."/>
            <person name="Ohta I."/>
            <person name="Ohta T."/>
            <person name="Okamoto M."/>
            <person name="Ono N."/>
            <person name="Saji S."/>
            <person name="Sakaguchi M."/>
            <person name="Sakai K."/>
            <person name="Shibata M."/>
            <person name="Shimokawa T."/>
            <person name="Song J."/>
            <person name="Takazaki Y."/>
            <person name="Terasawa K."/>
            <person name="Tsugane M."/>
            <person name="Tsuji K."/>
            <person name="Ueda S."/>
            <person name="Waki K."/>
            <person name="Yamagata H."/>
            <person name="Yamamoto M."/>
            <person name="Yamamoto S."/>
            <person name="Yamane H."/>
            <person name="Yoshiki S."/>
            <person name="Yoshihara R."/>
            <person name="Yukawa K."/>
            <person name="Zhong H."/>
            <person name="Yano M."/>
            <person name="Yuan Q."/>
            <person name="Ouyang S."/>
            <person name="Liu J."/>
            <person name="Jones K.M."/>
            <person name="Gansberger K."/>
            <person name="Moffat K."/>
            <person name="Hill J."/>
            <person name="Bera J."/>
            <person name="Fadrosh D."/>
            <person name="Jin S."/>
            <person name="Johri S."/>
            <person name="Kim M."/>
            <person name="Overton L."/>
            <person name="Reardon M."/>
            <person name="Tsitrin T."/>
            <person name="Vuong H."/>
            <person name="Weaver B."/>
            <person name="Ciecko A."/>
            <person name="Tallon L."/>
            <person name="Jackson J."/>
            <person name="Pai G."/>
            <person name="Aken S.V."/>
            <person name="Utterback T."/>
            <person name="Reidmuller S."/>
            <person name="Feldblyum T."/>
            <person name="Hsiao J."/>
            <person name="Zismann V."/>
            <person name="Iobst S."/>
            <person name="de Vazeille A.R."/>
            <person name="Buell C.R."/>
            <person name="Ying K."/>
            <person name="Li Y."/>
            <person name="Lu T."/>
            <person name="Huang Y."/>
            <person name="Zhao Q."/>
            <person name="Feng Q."/>
            <person name="Zhang L."/>
            <person name="Zhu J."/>
            <person name="Weng Q."/>
            <person name="Mu J."/>
            <person name="Lu Y."/>
            <person name="Fan D."/>
            <person name="Liu Y."/>
            <person name="Guan J."/>
            <person name="Zhang Y."/>
            <person name="Yu S."/>
            <person name="Liu X."/>
            <person name="Zhang Y."/>
            <person name="Hong G."/>
            <person name="Han B."/>
            <person name="Choisne N."/>
            <person name="Demange N."/>
            <person name="Orjeda G."/>
            <person name="Samain S."/>
            <person name="Cattolico L."/>
            <person name="Pelletier E."/>
            <person name="Couloux A."/>
            <person name="Segurens B."/>
            <person name="Wincker P."/>
            <person name="D'Hont A."/>
            <person name="Scarpelli C."/>
            <person name="Weissenbach J."/>
            <person name="Salanoubat M."/>
            <person name="Quetier F."/>
            <person name="Yu Y."/>
            <person name="Kim H.R."/>
            <person name="Rambo T."/>
            <person name="Currie J."/>
            <person name="Collura K."/>
            <person name="Luo M."/>
            <person name="Yang T."/>
            <person name="Ammiraju J.S.S."/>
            <person name="Engler F."/>
            <person name="Soderlund C."/>
            <person name="Wing R.A."/>
            <person name="Palmer L.E."/>
            <person name="de la Bastide M."/>
            <person name="Spiegel L."/>
            <person name="Nascimento L."/>
            <person name="Zutavern T."/>
            <person name="O'Shaughnessy A."/>
            <person name="Dike S."/>
            <person name="Dedhia N."/>
            <person name="Preston R."/>
            <person name="Balija V."/>
            <person name="McCombie W.R."/>
            <person name="Chow T."/>
            <person name="Chen H."/>
            <person name="Chung M."/>
            <person name="Chen C."/>
            <person name="Shaw J."/>
            <person name="Wu H."/>
            <person name="Hsiao K."/>
            <person name="Chao Y."/>
            <person name="Chu M."/>
            <person name="Cheng C."/>
            <person name="Hour A."/>
            <person name="Lee P."/>
            <person name="Lin S."/>
            <person name="Lin Y."/>
            <person name="Liou J."/>
            <person name="Liu S."/>
            <person name="Hsing Y."/>
            <person name="Raghuvanshi S."/>
            <person name="Mohanty A."/>
            <person name="Bharti A.K."/>
            <person name="Gaur A."/>
            <person name="Gupta V."/>
            <person name="Kumar D."/>
            <person name="Ravi V."/>
            <person name="Vij S."/>
            <person name="Kapur A."/>
            <person name="Khurana P."/>
            <person name="Khurana P."/>
            <person name="Khurana J.P."/>
            <person name="Tyagi A.K."/>
            <person name="Gaikwad K."/>
            <person name="Singh A."/>
            <person name="Dalal V."/>
            <person name="Srivastava S."/>
            <person name="Dixit A."/>
            <person name="Pal A.K."/>
            <person name="Ghazi I.A."/>
            <person name="Yadav M."/>
            <person name="Pandit A."/>
            <person name="Bhargava A."/>
            <person name="Sureshbabu K."/>
            <person name="Batra K."/>
            <person name="Sharma T.R."/>
            <person name="Mohapatra T."/>
            <person name="Singh N.K."/>
            <person name="Messing J."/>
            <person name="Nelson A.B."/>
            <person name="Fuks G."/>
            <person name="Kavchok S."/>
            <person name="Keizer G."/>
            <person name="Linton E."/>
            <person name="Llaca V."/>
            <person name="Song R."/>
            <person name="Tanyolac B."/>
            <person name="Young S."/>
            <person name="Ho-Il K."/>
            <person name="Hahn J.H."/>
            <person name="Sangsakoo G."/>
            <person name="Vanavichit A."/>
            <person name="de Mattos Luiz.A.T."/>
            <person name="Zimmer P.D."/>
            <person name="Malone G."/>
            <person name="Dellagostin O."/>
            <person name="de Oliveira A.C."/>
            <person name="Bevan M."/>
            <person name="Bancroft I."/>
            <person name="Minx P."/>
            <person name="Cordum H."/>
            <person name="Wilson R."/>
            <person name="Cheng Z."/>
            <person name="Jin W."/>
            <person name="Jiang J."/>
            <person name="Leong S.A."/>
            <person name="Iwama H."/>
            <person name="Gojobori T."/>
            <person name="Itoh T."/>
            <person name="Niimura Y."/>
            <person name="Fujii Y."/>
            <person name="Habara T."/>
            <person name="Sakai H."/>
            <person name="Sato Y."/>
            <person name="Wilson G."/>
            <person name="Kumar K."/>
            <person name="McCouch S."/>
            <person name="Juretic N."/>
            <person name="Hoen D."/>
            <person name="Wright S."/>
            <person name="Bruskiewich R."/>
            <person name="Bureau T."/>
            <person name="Miyao A."/>
            <person name="Hirochika H."/>
            <person name="Nishikawa T."/>
            <person name="Kadowaki K."/>
            <person name="Sugiura M."/>
            <person name="Burr B."/>
            <person name="Sasaki T."/>
        </authorList>
    </citation>
    <scope>NUCLEOTIDE SEQUENCE [LARGE SCALE GENOMIC DNA]</scope>
    <source>
        <strain evidence="4">cv. Nipponbare</strain>
    </source>
</reference>